<reference evidence="2 3" key="2">
    <citation type="submission" date="2024-07" db="EMBL/GenBank/DDBJ databases">
        <authorList>
            <person name="Akdeniz Z."/>
        </authorList>
    </citation>
    <scope>NUCLEOTIDE SEQUENCE [LARGE SCALE GENOMIC DNA]</scope>
</reference>
<dbReference type="AlphaFoldDB" id="A0AA86Q8I6"/>
<protein>
    <submittedName>
        <fullName evidence="1">Rab13</fullName>
    </submittedName>
</protein>
<dbReference type="GO" id="GO:0003924">
    <property type="term" value="F:GTPase activity"/>
    <property type="evidence" value="ECO:0007669"/>
    <property type="project" value="InterPro"/>
</dbReference>
<reference evidence="1" key="1">
    <citation type="submission" date="2023-06" db="EMBL/GenBank/DDBJ databases">
        <authorList>
            <person name="Kurt Z."/>
        </authorList>
    </citation>
    <scope>NUCLEOTIDE SEQUENCE</scope>
</reference>
<dbReference type="InterPro" id="IPR027417">
    <property type="entry name" value="P-loop_NTPase"/>
</dbReference>
<dbReference type="InterPro" id="IPR001806">
    <property type="entry name" value="Small_GTPase"/>
</dbReference>
<accession>A0AA86Q8I6</accession>
<dbReference type="Pfam" id="PF00071">
    <property type="entry name" value="Ras"/>
    <property type="match status" value="1"/>
</dbReference>
<dbReference type="CDD" id="cd00882">
    <property type="entry name" value="Ras_like_GTPase"/>
    <property type="match status" value="1"/>
</dbReference>
<evidence type="ECO:0000313" key="3">
    <source>
        <dbReference type="Proteomes" id="UP001642409"/>
    </source>
</evidence>
<dbReference type="SUPFAM" id="SSF52540">
    <property type="entry name" value="P-loop containing nucleoside triphosphate hydrolases"/>
    <property type="match status" value="1"/>
</dbReference>
<gene>
    <name evidence="1" type="ORF">HINF_LOCUS35679</name>
    <name evidence="2" type="ORF">HINF_LOCUS48899</name>
</gene>
<proteinExistence type="predicted"/>
<name>A0AA86Q8I6_9EUKA</name>
<dbReference type="Gene3D" id="3.40.50.300">
    <property type="entry name" value="P-loop containing nucleotide triphosphate hydrolases"/>
    <property type="match status" value="1"/>
</dbReference>
<comment type="caution">
    <text evidence="1">The sequence shown here is derived from an EMBL/GenBank/DDBJ whole genome shotgun (WGS) entry which is preliminary data.</text>
</comment>
<dbReference type="Proteomes" id="UP001642409">
    <property type="component" value="Unassembled WGS sequence"/>
</dbReference>
<sequence>MGVCYTESAVYQHKFSVDLEQREGVLFIGERRCGQTAICNRILSNQYIVKHNDKHLCSQLIAKDSSLNIVDIAGLRTESMIEQSIQYLKQYKTIVITFSLVNLDLEQLDNRLRFVQRVNKSATIILVGTKLDLYQNDFKELNELQNEFEVVLVSAKTGEGIEKLNEICGIAEQHTRENSAF</sequence>
<keyword evidence="3" id="KW-1185">Reference proteome</keyword>
<evidence type="ECO:0000313" key="1">
    <source>
        <dbReference type="EMBL" id="CAI9948034.1"/>
    </source>
</evidence>
<organism evidence="1">
    <name type="scientific">Hexamita inflata</name>
    <dbReference type="NCBI Taxonomy" id="28002"/>
    <lineage>
        <taxon>Eukaryota</taxon>
        <taxon>Metamonada</taxon>
        <taxon>Diplomonadida</taxon>
        <taxon>Hexamitidae</taxon>
        <taxon>Hexamitinae</taxon>
        <taxon>Hexamita</taxon>
    </lineage>
</organism>
<dbReference type="EMBL" id="CAXDID020000227">
    <property type="protein sequence ID" value="CAL6059761.1"/>
    <property type="molecule type" value="Genomic_DNA"/>
</dbReference>
<dbReference type="GO" id="GO:0005525">
    <property type="term" value="F:GTP binding"/>
    <property type="evidence" value="ECO:0007669"/>
    <property type="project" value="InterPro"/>
</dbReference>
<evidence type="ECO:0000313" key="2">
    <source>
        <dbReference type="EMBL" id="CAL6059761.1"/>
    </source>
</evidence>
<dbReference type="EMBL" id="CATOUU010000785">
    <property type="protein sequence ID" value="CAI9948034.1"/>
    <property type="molecule type" value="Genomic_DNA"/>
</dbReference>